<proteinExistence type="predicted"/>
<keyword evidence="3" id="KW-1185">Reference proteome</keyword>
<organism evidence="2 3">
    <name type="scientific">Nesterenkonia aerolata</name>
    <dbReference type="NCBI Taxonomy" id="3074079"/>
    <lineage>
        <taxon>Bacteria</taxon>
        <taxon>Bacillati</taxon>
        <taxon>Actinomycetota</taxon>
        <taxon>Actinomycetes</taxon>
        <taxon>Micrococcales</taxon>
        <taxon>Micrococcaceae</taxon>
        <taxon>Nesterenkonia</taxon>
    </lineage>
</organism>
<name>A0ABU2DQH5_9MICC</name>
<feature type="region of interest" description="Disordered" evidence="1">
    <location>
        <begin position="120"/>
        <end position="222"/>
    </location>
</feature>
<dbReference type="EMBL" id="JAVKGR010000003">
    <property type="protein sequence ID" value="MDR8018752.1"/>
    <property type="molecule type" value="Genomic_DNA"/>
</dbReference>
<comment type="caution">
    <text evidence="2">The sequence shown here is derived from an EMBL/GenBank/DDBJ whole genome shotgun (WGS) entry which is preliminary data.</text>
</comment>
<evidence type="ECO:0000256" key="1">
    <source>
        <dbReference type="SAM" id="MobiDB-lite"/>
    </source>
</evidence>
<accession>A0ABU2DQH5</accession>
<evidence type="ECO:0000313" key="2">
    <source>
        <dbReference type="EMBL" id="MDR8018752.1"/>
    </source>
</evidence>
<evidence type="ECO:0000313" key="3">
    <source>
        <dbReference type="Proteomes" id="UP001251870"/>
    </source>
</evidence>
<feature type="compositionally biased region" description="Acidic residues" evidence="1">
    <location>
        <begin position="128"/>
        <end position="142"/>
    </location>
</feature>
<reference evidence="2 3" key="1">
    <citation type="submission" date="2023-09" db="EMBL/GenBank/DDBJ databases">
        <title>Description of three actinobacteria isolated from air of manufacturing shop in a pharmaceutical factory.</title>
        <authorList>
            <person name="Zhang D.-F."/>
        </authorList>
    </citation>
    <scope>NUCLEOTIDE SEQUENCE [LARGE SCALE GENOMIC DNA]</scope>
    <source>
        <strain evidence="2 3">LY-0111</strain>
    </source>
</reference>
<dbReference type="RefSeq" id="WP_310547746.1">
    <property type="nucleotide sequence ID" value="NZ_JAVKGR010000003.1"/>
</dbReference>
<sequence>MEFLVVAAVGVLLFLLVRALMQRQAQRMNERLKDAVTPENARMAAKTLTDEQHKDVYQAIAADDGRRALALFRQATGAKIQDCIIAVQALHAYPQPTPSELHLQDETTSSPSIDGIAAAQTGEHRDDEDPLGPEDAAEEEPSASDSAVSGSSRHEGVQDEYVEDVIDGVSESEGAESHDAQPTAAEPAGSTGGSQPDENSAGAPSSETPEDVDDAARRLMEESGFDHDAELTVPEEWMQSPQQDLGGFHLEVQRGEEKISLSHEDLEPWVHDQLYALLRDDQLEQASELLAAHSPLTREEAHKFLVVFKNQE</sequence>
<feature type="compositionally biased region" description="Polar residues" evidence="1">
    <location>
        <begin position="193"/>
        <end position="207"/>
    </location>
</feature>
<dbReference type="Proteomes" id="UP001251870">
    <property type="component" value="Unassembled WGS sequence"/>
</dbReference>
<gene>
    <name evidence="2" type="ORF">RIL96_04135</name>
</gene>
<protein>
    <submittedName>
        <fullName evidence="2">Uncharacterized protein</fullName>
    </submittedName>
</protein>